<keyword evidence="3 6" id="KW-0812">Transmembrane</keyword>
<evidence type="ECO:0000256" key="6">
    <source>
        <dbReference type="SAM" id="Phobius"/>
    </source>
</evidence>
<comment type="subcellular location">
    <subcellularLocation>
        <location evidence="1">Cell membrane</location>
        <topology evidence="1">Multi-pass membrane protein</topology>
    </subcellularLocation>
</comment>
<keyword evidence="10" id="KW-1185">Reference proteome</keyword>
<feature type="transmembrane region" description="Helical" evidence="6">
    <location>
        <begin position="296"/>
        <end position="318"/>
    </location>
</feature>
<evidence type="ECO:0000256" key="5">
    <source>
        <dbReference type="ARBA" id="ARBA00023136"/>
    </source>
</evidence>
<dbReference type="AlphaFoldDB" id="A0A2U2J2X0"/>
<feature type="transmembrane region" description="Helical" evidence="6">
    <location>
        <begin position="440"/>
        <end position="461"/>
    </location>
</feature>
<dbReference type="InterPro" id="IPR050250">
    <property type="entry name" value="Macrolide_Exporter_MacB"/>
</dbReference>
<evidence type="ECO:0000313" key="10">
    <source>
        <dbReference type="Proteomes" id="UP000245916"/>
    </source>
</evidence>
<dbReference type="EMBL" id="QFFF01000001">
    <property type="protein sequence ID" value="PWG02677.1"/>
    <property type="molecule type" value="Genomic_DNA"/>
</dbReference>
<dbReference type="Pfam" id="PF12704">
    <property type="entry name" value="MacB_PCD"/>
    <property type="match status" value="2"/>
</dbReference>
<dbReference type="Proteomes" id="UP000245916">
    <property type="component" value="Unassembled WGS sequence"/>
</dbReference>
<feature type="domain" description="ABC3 transporter permease C-terminal" evidence="7">
    <location>
        <begin position="301"/>
        <end position="418"/>
    </location>
</feature>
<dbReference type="RefSeq" id="WP_109270817.1">
    <property type="nucleotide sequence ID" value="NZ_QFFF01000001.1"/>
</dbReference>
<evidence type="ECO:0000259" key="7">
    <source>
        <dbReference type="Pfam" id="PF02687"/>
    </source>
</evidence>
<feature type="domain" description="MacB-like periplasmic core" evidence="8">
    <location>
        <begin position="21"/>
        <end position="245"/>
    </location>
</feature>
<evidence type="ECO:0000256" key="4">
    <source>
        <dbReference type="ARBA" id="ARBA00022989"/>
    </source>
</evidence>
<dbReference type="GO" id="GO:0005886">
    <property type="term" value="C:plasma membrane"/>
    <property type="evidence" value="ECO:0007669"/>
    <property type="project" value="UniProtKB-SubCell"/>
</dbReference>
<protein>
    <submittedName>
        <fullName evidence="9">ABC transporter permease</fullName>
    </submittedName>
</protein>
<dbReference type="PANTHER" id="PTHR30572:SF18">
    <property type="entry name" value="ABC-TYPE MACROLIDE FAMILY EXPORT SYSTEM PERMEASE COMPONENT 2"/>
    <property type="match status" value="1"/>
</dbReference>
<keyword evidence="2" id="KW-1003">Cell membrane</keyword>
<keyword evidence="4 6" id="KW-1133">Transmembrane helix</keyword>
<keyword evidence="5 6" id="KW-0472">Membrane</keyword>
<evidence type="ECO:0000313" key="9">
    <source>
        <dbReference type="EMBL" id="PWG02677.1"/>
    </source>
</evidence>
<dbReference type="InterPro" id="IPR025857">
    <property type="entry name" value="MacB_PCD"/>
</dbReference>
<gene>
    <name evidence="9" type="ORF">DF286_07235</name>
</gene>
<evidence type="ECO:0000256" key="1">
    <source>
        <dbReference type="ARBA" id="ARBA00004651"/>
    </source>
</evidence>
<proteinExistence type="predicted"/>
<dbReference type="PANTHER" id="PTHR30572">
    <property type="entry name" value="MEMBRANE COMPONENT OF TRANSPORTER-RELATED"/>
    <property type="match status" value="1"/>
</dbReference>
<name>A0A2U2J2X0_9SPHN</name>
<feature type="domain" description="MacB-like periplasmic core" evidence="8">
    <location>
        <begin position="447"/>
        <end position="678"/>
    </location>
</feature>
<evidence type="ECO:0000259" key="8">
    <source>
        <dbReference type="Pfam" id="PF12704"/>
    </source>
</evidence>
<sequence>MWRNYLTVGVRALGKNKTYALINILGLAIGMAACLILLLFVRYELTYDEALPGSENAYQFQTYYTDPDTGEEGNLQMAAYATKQALLKDFPQIDQIVYAQWSGPVVIKDGEAFDVEDFKFVDGPLFEILQFPFVQGNPGTALAQPGSIVLTESEAEKRFGNENPMGQTLTVVAQGVNTDYRVTGIIQDPPKNSHVKLTMAARYDPATYWADNPDFLTSFGWQSGHVYVKLKPGTDPQAINSQLQAWEKRNIPDQFFGGQRFNQGDQADFGLVNIRDVHLGEAQDGAMTPGNDRRSIITFAIVALLILGMACVNFTNLATARASQRAREVALRKVLGANRKQLIVQFIGESVLVAAFAMLLALAMTELALPVISNFLEADLALNYFGEGGLILPILALVLVVGAAGGIYPAFYLSRFQPAQVLKANKSSAEAQGTGRLRNVLVVSQFAVSIGLIICTAVVYLQTVHARTADPGYNREGLIQIAGIGRRQLEPVVEPLMREIGKIDGVVGTGRTTIGIATGNSSNTGVQLPGRDQPINIGQYYIDDGFFETMGIDLLAGRTFDENRPADSSERPFPEDPAAEQAFAARGANVVVNELAAKRMGFASSQQAVGKTLKAALVDPEYGGMVPVTIIGVVEDSRFRSVREPIDSIMFFYAPNFVNELLVRYDSDNPAAVRDRIEGVWKRMAPEVPFDAKFSEEIIGELYEAEDARATIFAGFAVLAVIVACLGLFGLAAFTAERRTKEIGIRKVMGARSRDIVRLLAWQFSKPVIIANLIAWPVAWWVMRDWLNTFDARIDLGLTPFVLAAIIALAIAIGTIAGHALKVARANPIHALRYE</sequence>
<dbReference type="GO" id="GO:0022857">
    <property type="term" value="F:transmembrane transporter activity"/>
    <property type="evidence" value="ECO:0007669"/>
    <property type="project" value="TreeGrafter"/>
</dbReference>
<organism evidence="9 10">
    <name type="scientific">Allosphingosinicella humi</name>
    <dbReference type="NCBI Taxonomy" id="2068657"/>
    <lineage>
        <taxon>Bacteria</taxon>
        <taxon>Pseudomonadati</taxon>
        <taxon>Pseudomonadota</taxon>
        <taxon>Alphaproteobacteria</taxon>
        <taxon>Sphingomonadales</taxon>
        <taxon>Sphingomonadaceae</taxon>
        <taxon>Allosphingosinicella</taxon>
    </lineage>
</organism>
<feature type="transmembrane region" description="Helical" evidence="6">
    <location>
        <begin position="801"/>
        <end position="821"/>
    </location>
</feature>
<feature type="transmembrane region" description="Helical" evidence="6">
    <location>
        <begin position="20"/>
        <end position="41"/>
    </location>
</feature>
<feature type="transmembrane region" description="Helical" evidence="6">
    <location>
        <begin position="756"/>
        <end position="781"/>
    </location>
</feature>
<evidence type="ECO:0000256" key="2">
    <source>
        <dbReference type="ARBA" id="ARBA00022475"/>
    </source>
</evidence>
<accession>A0A2U2J2X0</accession>
<dbReference type="OrthoDB" id="9770036at2"/>
<feature type="transmembrane region" description="Helical" evidence="6">
    <location>
        <begin position="342"/>
        <end position="364"/>
    </location>
</feature>
<feature type="transmembrane region" description="Helical" evidence="6">
    <location>
        <begin position="712"/>
        <end position="735"/>
    </location>
</feature>
<feature type="domain" description="ABC3 transporter permease C-terminal" evidence="7">
    <location>
        <begin position="716"/>
        <end position="827"/>
    </location>
</feature>
<comment type="caution">
    <text evidence="9">The sequence shown here is derived from an EMBL/GenBank/DDBJ whole genome shotgun (WGS) entry which is preliminary data.</text>
</comment>
<reference evidence="9 10" key="1">
    <citation type="submission" date="2018-05" db="EMBL/GenBank/DDBJ databases">
        <title>Genome of Sphingosinicella humi QZX222.</title>
        <authorList>
            <person name="Qiao Z."/>
            <person name="Wang G."/>
        </authorList>
    </citation>
    <scope>NUCLEOTIDE SEQUENCE [LARGE SCALE GENOMIC DNA]</scope>
    <source>
        <strain evidence="9 10">QZX222</strain>
    </source>
</reference>
<dbReference type="PROSITE" id="PS51257">
    <property type="entry name" value="PROKAR_LIPOPROTEIN"/>
    <property type="match status" value="1"/>
</dbReference>
<dbReference type="Pfam" id="PF02687">
    <property type="entry name" value="FtsX"/>
    <property type="match status" value="2"/>
</dbReference>
<feature type="transmembrane region" description="Helical" evidence="6">
    <location>
        <begin position="390"/>
        <end position="413"/>
    </location>
</feature>
<evidence type="ECO:0000256" key="3">
    <source>
        <dbReference type="ARBA" id="ARBA00022692"/>
    </source>
</evidence>
<dbReference type="InterPro" id="IPR003838">
    <property type="entry name" value="ABC3_permease_C"/>
</dbReference>